<dbReference type="SUPFAM" id="SSF55729">
    <property type="entry name" value="Acyl-CoA N-acyltransferases (Nat)"/>
    <property type="match status" value="1"/>
</dbReference>
<dbReference type="InterPro" id="IPR016181">
    <property type="entry name" value="Acyl_CoA_acyltransferase"/>
</dbReference>
<comment type="caution">
    <text evidence="2">The sequence shown here is derived from an EMBL/GenBank/DDBJ whole genome shotgun (WGS) entry which is preliminary data.</text>
</comment>
<organism evidence="2 3">
    <name type="scientific">Bionectria ochroleuca</name>
    <name type="common">Gliocladium roseum</name>
    <dbReference type="NCBI Taxonomy" id="29856"/>
    <lineage>
        <taxon>Eukaryota</taxon>
        <taxon>Fungi</taxon>
        <taxon>Dikarya</taxon>
        <taxon>Ascomycota</taxon>
        <taxon>Pezizomycotina</taxon>
        <taxon>Sordariomycetes</taxon>
        <taxon>Hypocreomycetidae</taxon>
        <taxon>Hypocreales</taxon>
        <taxon>Bionectriaceae</taxon>
        <taxon>Clonostachys</taxon>
    </lineage>
</organism>
<dbReference type="GO" id="GO:0016747">
    <property type="term" value="F:acyltransferase activity, transferring groups other than amino-acyl groups"/>
    <property type="evidence" value="ECO:0007669"/>
    <property type="project" value="InterPro"/>
</dbReference>
<gene>
    <name evidence="2" type="ORF">IM811_007391</name>
</gene>
<reference evidence="2" key="1">
    <citation type="submission" date="2020-10" db="EMBL/GenBank/DDBJ databases">
        <title>High-Quality Genome Resource of Clonostachys rosea strain S41 by Oxford Nanopore Long-Read Sequencing.</title>
        <authorList>
            <person name="Wang H."/>
        </authorList>
    </citation>
    <scope>NUCLEOTIDE SEQUENCE</scope>
    <source>
        <strain evidence="2">S41</strain>
    </source>
</reference>
<proteinExistence type="predicted"/>
<dbReference type="Gene3D" id="3.40.630.30">
    <property type="match status" value="1"/>
</dbReference>
<sequence length="260" mass="29254">MMVVHSSHQHANHSLYKQPIYHFPTPSHHITMSSAMDGIQDAFSTKRLYYVKADPEDANLRAILPQIAHEPVVQALAWTFITRPKGKADFDVLIQTLAKSLLAVSICLRPEEEEARRVAAAGSGEAQQSGEPTNAKPTVIGVMMLGYGGVHPELAVHRRTALGIMLAEPYQGRGYGREAVNWMMDWGFRFAGLHSIVLGVSAFNNKAIRLYKSLGFVEEGRMRESRYFNRKWHDELLFAIKEDEWEKIRGNSGGEYNAQM</sequence>
<evidence type="ECO:0000313" key="3">
    <source>
        <dbReference type="Proteomes" id="UP000616885"/>
    </source>
</evidence>
<protein>
    <recommendedName>
        <fullName evidence="1">N-acetyltransferase domain-containing protein</fullName>
    </recommendedName>
</protein>
<dbReference type="PANTHER" id="PTHR43415:SF3">
    <property type="entry name" value="GNAT-FAMILY ACETYLTRANSFERASE"/>
    <property type="match status" value="1"/>
</dbReference>
<dbReference type="PROSITE" id="PS51186">
    <property type="entry name" value="GNAT"/>
    <property type="match status" value="1"/>
</dbReference>
<dbReference type="Proteomes" id="UP000616885">
    <property type="component" value="Unassembled WGS sequence"/>
</dbReference>
<feature type="domain" description="N-acetyltransferase" evidence="1">
    <location>
        <begin position="80"/>
        <end position="234"/>
    </location>
</feature>
<dbReference type="InterPro" id="IPR000182">
    <property type="entry name" value="GNAT_dom"/>
</dbReference>
<accession>A0A8H7TRF0</accession>
<name>A0A8H7TRF0_BIOOC</name>
<dbReference type="Pfam" id="PF00583">
    <property type="entry name" value="Acetyltransf_1"/>
    <property type="match status" value="1"/>
</dbReference>
<dbReference type="PANTHER" id="PTHR43415">
    <property type="entry name" value="SPERMIDINE N(1)-ACETYLTRANSFERASE"/>
    <property type="match status" value="1"/>
</dbReference>
<evidence type="ECO:0000313" key="2">
    <source>
        <dbReference type="EMBL" id="KAF9756447.1"/>
    </source>
</evidence>
<evidence type="ECO:0000259" key="1">
    <source>
        <dbReference type="PROSITE" id="PS51186"/>
    </source>
</evidence>
<dbReference type="EMBL" id="JADCTT010000002">
    <property type="protein sequence ID" value="KAF9756447.1"/>
    <property type="molecule type" value="Genomic_DNA"/>
</dbReference>
<dbReference type="AlphaFoldDB" id="A0A8H7TRF0"/>